<protein>
    <recommendedName>
        <fullName evidence="4">DDE Tnp4 domain-containing protein</fullName>
    </recommendedName>
</protein>
<comment type="caution">
    <text evidence="2">The sequence shown here is derived from an EMBL/GenBank/DDBJ whole genome shotgun (WGS) entry which is preliminary data.</text>
</comment>
<sequence>MALLLVIISIVAARNARKLARRKMLTGPARFRDRLQAMRKLGELPAKEFKRMFRVDRTTFTAVLNKISPRLERRMPNKAHARGSALPVELMLACALRFLAGGSYLDICFGLEMSRAGFYRALDDVVDAINAEYTLCFNPADEAALRDLSNDWQRYKGAYIRGVVGAVDGIAVKIRCPGGEVRNPGAYYNHHQTDDAAAGLVEGIRLGRGGLGRLRRALEIACRDLDQGSQVLVGRLEYAPVLALR</sequence>
<feature type="chain" id="PRO_5035220763" description="DDE Tnp4 domain-containing protein" evidence="1">
    <location>
        <begin position="17"/>
        <end position="245"/>
    </location>
</feature>
<proteinExistence type="predicted"/>
<feature type="signal peptide" evidence="1">
    <location>
        <begin position="1"/>
        <end position="16"/>
    </location>
</feature>
<gene>
    <name evidence="2" type="ORF">KFE25_003431</name>
</gene>
<accession>A0A8J5XHM9</accession>
<reference evidence="2" key="1">
    <citation type="submission" date="2021-05" db="EMBL/GenBank/DDBJ databases">
        <title>The genome of the haptophyte Pavlova lutheri (Diacronema luteri, Pavlovales) - a model for lipid biosynthesis in eukaryotic algae.</title>
        <authorList>
            <person name="Hulatt C.J."/>
            <person name="Posewitz M.C."/>
        </authorList>
    </citation>
    <scope>NUCLEOTIDE SEQUENCE</scope>
    <source>
        <strain evidence="2">NIVA-4/92</strain>
    </source>
</reference>
<dbReference type="EMBL" id="JAGTXO010000013">
    <property type="protein sequence ID" value="KAG8464368.1"/>
    <property type="molecule type" value="Genomic_DNA"/>
</dbReference>
<evidence type="ECO:0000313" key="2">
    <source>
        <dbReference type="EMBL" id="KAG8464368.1"/>
    </source>
</evidence>
<organism evidence="2 3">
    <name type="scientific">Diacronema lutheri</name>
    <name type="common">Unicellular marine alga</name>
    <name type="synonym">Monochrysis lutheri</name>
    <dbReference type="NCBI Taxonomy" id="2081491"/>
    <lineage>
        <taxon>Eukaryota</taxon>
        <taxon>Haptista</taxon>
        <taxon>Haptophyta</taxon>
        <taxon>Pavlovophyceae</taxon>
        <taxon>Pavlovales</taxon>
        <taxon>Pavlovaceae</taxon>
        <taxon>Diacronema</taxon>
    </lineage>
</organism>
<keyword evidence="3" id="KW-1185">Reference proteome</keyword>
<evidence type="ECO:0008006" key="4">
    <source>
        <dbReference type="Google" id="ProtNLM"/>
    </source>
</evidence>
<evidence type="ECO:0000313" key="3">
    <source>
        <dbReference type="Proteomes" id="UP000751190"/>
    </source>
</evidence>
<keyword evidence="1" id="KW-0732">Signal</keyword>
<dbReference type="AlphaFoldDB" id="A0A8J5XHM9"/>
<dbReference type="Proteomes" id="UP000751190">
    <property type="component" value="Unassembled WGS sequence"/>
</dbReference>
<evidence type="ECO:0000256" key="1">
    <source>
        <dbReference type="SAM" id="SignalP"/>
    </source>
</evidence>
<dbReference type="OrthoDB" id="6606022at2759"/>
<name>A0A8J5XHM9_DIALT</name>